<dbReference type="AlphaFoldDB" id="A0AAD3XXB6"/>
<evidence type="ECO:0000313" key="2">
    <source>
        <dbReference type="EMBL" id="GMH19889.1"/>
    </source>
</evidence>
<comment type="caution">
    <text evidence="2">The sequence shown here is derived from an EMBL/GenBank/DDBJ whole genome shotgun (WGS) entry which is preliminary data.</text>
</comment>
<gene>
    <name evidence="2" type="ORF">Nepgr_021730</name>
</gene>
<accession>A0AAD3XXB6</accession>
<proteinExistence type="predicted"/>
<sequence>MGQEDLPISSPSEDGPARRSFGHELDVGLHHLVGSPSCSSADWQKLEESEENLVAEVGKNPPVDHVDELYQVSLSPHQQVGNMELNQGVGMPPVSYVDMLKRGSGYFLAETMQTPHNVSPRTLKDLAKLEASCGVPKTNNSDKDLLILRESVAAMDSIVYAGADPSTPPGDVQGEAAITINSISDGVSVVTQDCKLKNLSPIAREVAARINALLRVNGQSARQYEALQGQANNPRPRMFVGMELLAGMGFWPGCICRVSTPPPTISDRQTRTKLDLPIASQKSEISSGSVDGPSPFHIDVGLESFATDFDFLPRPHLADVALSTDEASSFFGGKASLIDPAEDEGPPVRAVSKLENHETSTDSINLDGPLQKDVPKAHSLIRGEGSSILRRKLAHKNMQPPHLEAI</sequence>
<evidence type="ECO:0000256" key="1">
    <source>
        <dbReference type="SAM" id="MobiDB-lite"/>
    </source>
</evidence>
<organism evidence="2 3">
    <name type="scientific">Nepenthes gracilis</name>
    <name type="common">Slender pitcher plant</name>
    <dbReference type="NCBI Taxonomy" id="150966"/>
    <lineage>
        <taxon>Eukaryota</taxon>
        <taxon>Viridiplantae</taxon>
        <taxon>Streptophyta</taxon>
        <taxon>Embryophyta</taxon>
        <taxon>Tracheophyta</taxon>
        <taxon>Spermatophyta</taxon>
        <taxon>Magnoliopsida</taxon>
        <taxon>eudicotyledons</taxon>
        <taxon>Gunneridae</taxon>
        <taxon>Pentapetalae</taxon>
        <taxon>Caryophyllales</taxon>
        <taxon>Nepenthaceae</taxon>
        <taxon>Nepenthes</taxon>
    </lineage>
</organism>
<keyword evidence="3" id="KW-1185">Reference proteome</keyword>
<evidence type="ECO:0000313" key="3">
    <source>
        <dbReference type="Proteomes" id="UP001279734"/>
    </source>
</evidence>
<feature type="region of interest" description="Disordered" evidence="1">
    <location>
        <begin position="1"/>
        <end position="23"/>
    </location>
</feature>
<dbReference type="Proteomes" id="UP001279734">
    <property type="component" value="Unassembled WGS sequence"/>
</dbReference>
<protein>
    <submittedName>
        <fullName evidence="2">Uncharacterized protein</fullName>
    </submittedName>
</protein>
<reference evidence="2" key="1">
    <citation type="submission" date="2023-05" db="EMBL/GenBank/DDBJ databases">
        <title>Nepenthes gracilis genome sequencing.</title>
        <authorList>
            <person name="Fukushima K."/>
        </authorList>
    </citation>
    <scope>NUCLEOTIDE SEQUENCE</scope>
    <source>
        <strain evidence="2">SING2019-196</strain>
    </source>
</reference>
<dbReference type="EMBL" id="BSYO01000021">
    <property type="protein sequence ID" value="GMH19889.1"/>
    <property type="molecule type" value="Genomic_DNA"/>
</dbReference>
<name>A0AAD3XXB6_NEPGR</name>